<protein>
    <submittedName>
        <fullName evidence="1">Uncharacterized protein</fullName>
    </submittedName>
</protein>
<reference evidence="1" key="2">
    <citation type="submission" date="2020-11" db="EMBL/GenBank/DDBJ databases">
        <authorList>
            <person name="McCartney M.A."/>
            <person name="Auch B."/>
            <person name="Kono T."/>
            <person name="Mallez S."/>
            <person name="Becker A."/>
            <person name="Gohl D.M."/>
            <person name="Silverstein K.A.T."/>
            <person name="Koren S."/>
            <person name="Bechman K.B."/>
            <person name="Herman A."/>
            <person name="Abrahante J.E."/>
            <person name="Garbe J."/>
        </authorList>
    </citation>
    <scope>NUCLEOTIDE SEQUENCE</scope>
    <source>
        <strain evidence="1">Duluth1</strain>
        <tissue evidence="1">Whole animal</tissue>
    </source>
</reference>
<reference evidence="1" key="1">
    <citation type="journal article" date="2019" name="bioRxiv">
        <title>The Genome of the Zebra Mussel, Dreissena polymorpha: A Resource for Invasive Species Research.</title>
        <authorList>
            <person name="McCartney M.A."/>
            <person name="Auch B."/>
            <person name="Kono T."/>
            <person name="Mallez S."/>
            <person name="Zhang Y."/>
            <person name="Obille A."/>
            <person name="Becker A."/>
            <person name="Abrahante J.E."/>
            <person name="Garbe J."/>
            <person name="Badalamenti J.P."/>
            <person name="Herman A."/>
            <person name="Mangelson H."/>
            <person name="Liachko I."/>
            <person name="Sullivan S."/>
            <person name="Sone E.D."/>
            <person name="Koren S."/>
            <person name="Silverstein K.A.T."/>
            <person name="Beckman K.B."/>
            <person name="Gohl D.M."/>
        </authorList>
    </citation>
    <scope>NUCLEOTIDE SEQUENCE</scope>
    <source>
        <strain evidence="1">Duluth1</strain>
        <tissue evidence="1">Whole animal</tissue>
    </source>
</reference>
<dbReference type="EMBL" id="JAIWYP010000004">
    <property type="protein sequence ID" value="KAH3834282.1"/>
    <property type="molecule type" value="Genomic_DNA"/>
</dbReference>
<sequence>MILSDEPCCTVSSWTLLGEEPTINETTVCTYPEPWFPAKDTTPKPFVKTIAPSRALSQYTGVYNHIAYGDLVMSINHTVNFLQLDYGIGQWILYPTQGQDTFVGEAFGLLYRQWELYTELRFHMNTHSPVTIVIPDFEPMYPPVFVKTSRHAPANPGIVG</sequence>
<comment type="caution">
    <text evidence="1">The sequence shown here is derived from an EMBL/GenBank/DDBJ whole genome shotgun (WGS) entry which is preliminary data.</text>
</comment>
<dbReference type="Gene3D" id="2.40.128.600">
    <property type="match status" value="1"/>
</dbReference>
<proteinExistence type="predicted"/>
<dbReference type="Proteomes" id="UP000828390">
    <property type="component" value="Unassembled WGS sequence"/>
</dbReference>
<evidence type="ECO:0000313" key="2">
    <source>
        <dbReference type="Proteomes" id="UP000828390"/>
    </source>
</evidence>
<organism evidence="1 2">
    <name type="scientific">Dreissena polymorpha</name>
    <name type="common">Zebra mussel</name>
    <name type="synonym">Mytilus polymorpha</name>
    <dbReference type="NCBI Taxonomy" id="45954"/>
    <lineage>
        <taxon>Eukaryota</taxon>
        <taxon>Metazoa</taxon>
        <taxon>Spiralia</taxon>
        <taxon>Lophotrochozoa</taxon>
        <taxon>Mollusca</taxon>
        <taxon>Bivalvia</taxon>
        <taxon>Autobranchia</taxon>
        <taxon>Heteroconchia</taxon>
        <taxon>Euheterodonta</taxon>
        <taxon>Imparidentia</taxon>
        <taxon>Neoheterodontei</taxon>
        <taxon>Myida</taxon>
        <taxon>Dreissenoidea</taxon>
        <taxon>Dreissenidae</taxon>
        <taxon>Dreissena</taxon>
    </lineage>
</organism>
<dbReference type="AlphaFoldDB" id="A0A9D4K7G5"/>
<evidence type="ECO:0000313" key="1">
    <source>
        <dbReference type="EMBL" id="KAH3834282.1"/>
    </source>
</evidence>
<accession>A0A9D4K7G5</accession>
<name>A0A9D4K7G5_DREPO</name>
<gene>
    <name evidence="1" type="ORF">DPMN_107603</name>
</gene>
<keyword evidence="2" id="KW-1185">Reference proteome</keyword>